<dbReference type="PANTHER" id="PTHR33910">
    <property type="entry name" value="PROTEIN TRANSLOCASE SUBUNIT SECE"/>
    <property type="match status" value="1"/>
</dbReference>
<dbReference type="PRINTS" id="PR01650">
    <property type="entry name" value="SECETRNLCASE"/>
</dbReference>
<dbReference type="NCBIfam" id="TIGR00964">
    <property type="entry name" value="secE_bact"/>
    <property type="match status" value="1"/>
</dbReference>
<name>A0A254Q186_9BURK</name>
<keyword evidence="5 9" id="KW-0653">Protein transport</keyword>
<dbReference type="Gene3D" id="1.20.5.1030">
    <property type="entry name" value="Preprotein translocase secy subunit"/>
    <property type="match status" value="1"/>
</dbReference>
<accession>A0A254Q186</accession>
<dbReference type="AlphaFoldDB" id="A0A254Q186"/>
<sequence length="125" mass="14055">MSQHTASHSEQKSSWVSGLAALIVVAALVLYYTLADQSLLLRLAVMFGGIIAAVLIVAISPDGRRFIAYAKDSWYEVKKVVWPTRKETTQMTLVVFGFVLIMSLFLWIADKLIEWLVFSAFLGWK</sequence>
<dbReference type="GO" id="GO:0006605">
    <property type="term" value="P:protein targeting"/>
    <property type="evidence" value="ECO:0007669"/>
    <property type="project" value="UniProtKB-UniRule"/>
</dbReference>
<proteinExistence type="inferred from homology"/>
<dbReference type="RefSeq" id="WP_088526663.1">
    <property type="nucleotide sequence ID" value="NZ_NGUO01000002.1"/>
</dbReference>
<keyword evidence="7 9" id="KW-0811">Translocation</keyword>
<protein>
    <recommendedName>
        <fullName evidence="9">Protein translocase subunit SecE</fullName>
    </recommendedName>
</protein>
<comment type="subcellular location">
    <subcellularLocation>
        <location evidence="1">Membrane</location>
    </subcellularLocation>
</comment>
<dbReference type="HAMAP" id="MF_00422">
    <property type="entry name" value="SecE"/>
    <property type="match status" value="1"/>
</dbReference>
<evidence type="ECO:0000256" key="6">
    <source>
        <dbReference type="ARBA" id="ARBA00022989"/>
    </source>
</evidence>
<evidence type="ECO:0000256" key="2">
    <source>
        <dbReference type="ARBA" id="ARBA00022448"/>
    </source>
</evidence>
<feature type="transmembrane region" description="Helical" evidence="9">
    <location>
        <begin position="12"/>
        <end position="33"/>
    </location>
</feature>
<evidence type="ECO:0000256" key="9">
    <source>
        <dbReference type="HAMAP-Rule" id="MF_00422"/>
    </source>
</evidence>
<dbReference type="GO" id="GO:0043952">
    <property type="term" value="P:protein transport by the Sec complex"/>
    <property type="evidence" value="ECO:0007669"/>
    <property type="project" value="UniProtKB-UniRule"/>
</dbReference>
<feature type="transmembrane region" description="Helical" evidence="9">
    <location>
        <begin position="91"/>
        <end position="109"/>
    </location>
</feature>
<dbReference type="GO" id="GO:0065002">
    <property type="term" value="P:intracellular protein transmembrane transport"/>
    <property type="evidence" value="ECO:0007669"/>
    <property type="project" value="UniProtKB-UniRule"/>
</dbReference>
<gene>
    <name evidence="9" type="primary">secE</name>
    <name evidence="10" type="ORF">CBI30_02080</name>
</gene>
<evidence type="ECO:0000313" key="10">
    <source>
        <dbReference type="EMBL" id="OWS72563.1"/>
    </source>
</evidence>
<reference evidence="10 11" key="1">
    <citation type="submission" date="2017-05" db="EMBL/GenBank/DDBJ databases">
        <title>Polynucleobacter sp. MWH-K35W1 isolated from the permanently anoxic monimolimnion of a meromictic lake.</title>
        <authorList>
            <person name="Hahn M.W."/>
        </authorList>
    </citation>
    <scope>NUCLEOTIDE SEQUENCE [LARGE SCALE GENOMIC DNA]</scope>
    <source>
        <strain evidence="10 11">MWH-K35W1</strain>
    </source>
</reference>
<evidence type="ECO:0000256" key="1">
    <source>
        <dbReference type="ARBA" id="ARBA00004370"/>
    </source>
</evidence>
<dbReference type="PANTHER" id="PTHR33910:SF1">
    <property type="entry name" value="PROTEIN TRANSLOCASE SUBUNIT SECE"/>
    <property type="match status" value="1"/>
</dbReference>
<organism evidence="10 11">
    <name type="scientific">Polynucleobacter aenigmaticus</name>
    <dbReference type="NCBI Taxonomy" id="1743164"/>
    <lineage>
        <taxon>Bacteria</taxon>
        <taxon>Pseudomonadati</taxon>
        <taxon>Pseudomonadota</taxon>
        <taxon>Betaproteobacteria</taxon>
        <taxon>Burkholderiales</taxon>
        <taxon>Burkholderiaceae</taxon>
        <taxon>Polynucleobacter</taxon>
    </lineage>
</organism>
<dbReference type="EMBL" id="NGUO01000002">
    <property type="protein sequence ID" value="OWS72563.1"/>
    <property type="molecule type" value="Genomic_DNA"/>
</dbReference>
<dbReference type="InterPro" id="IPR001901">
    <property type="entry name" value="Translocase_SecE/Sec61-g"/>
</dbReference>
<keyword evidence="8 9" id="KW-0472">Membrane</keyword>
<feature type="transmembrane region" description="Helical" evidence="9">
    <location>
        <begin position="39"/>
        <end position="59"/>
    </location>
</feature>
<evidence type="ECO:0000256" key="3">
    <source>
        <dbReference type="ARBA" id="ARBA00022475"/>
    </source>
</evidence>
<comment type="similarity">
    <text evidence="9">Belongs to the SecE/SEC61-gamma family.</text>
</comment>
<dbReference type="NCBIfam" id="NF004371">
    <property type="entry name" value="PRK05740.1-1"/>
    <property type="match status" value="1"/>
</dbReference>
<evidence type="ECO:0000256" key="7">
    <source>
        <dbReference type="ARBA" id="ARBA00023010"/>
    </source>
</evidence>
<evidence type="ECO:0000313" key="11">
    <source>
        <dbReference type="Proteomes" id="UP000198104"/>
    </source>
</evidence>
<evidence type="ECO:0000256" key="4">
    <source>
        <dbReference type="ARBA" id="ARBA00022692"/>
    </source>
</evidence>
<keyword evidence="4 9" id="KW-0812">Transmembrane</keyword>
<dbReference type="Proteomes" id="UP000198104">
    <property type="component" value="Unassembled WGS sequence"/>
</dbReference>
<dbReference type="GO" id="GO:0008320">
    <property type="term" value="F:protein transmembrane transporter activity"/>
    <property type="evidence" value="ECO:0007669"/>
    <property type="project" value="UniProtKB-UniRule"/>
</dbReference>
<dbReference type="InterPro" id="IPR038379">
    <property type="entry name" value="SecE_sf"/>
</dbReference>
<keyword evidence="2 9" id="KW-0813">Transport</keyword>
<comment type="subunit">
    <text evidence="9">Component of the Sec protein translocase complex. Heterotrimer consisting of SecY, SecE and SecG subunits. The heterotrimers can form oligomers, although 1 heterotrimer is thought to be able to translocate proteins. Interacts with the ribosome. Interacts with SecDF, and other proteins may be involved. Interacts with SecA.</text>
</comment>
<dbReference type="Pfam" id="PF00584">
    <property type="entry name" value="SecE"/>
    <property type="match status" value="1"/>
</dbReference>
<evidence type="ECO:0000256" key="5">
    <source>
        <dbReference type="ARBA" id="ARBA00022927"/>
    </source>
</evidence>
<dbReference type="GO" id="GO:0009306">
    <property type="term" value="P:protein secretion"/>
    <property type="evidence" value="ECO:0007669"/>
    <property type="project" value="UniProtKB-UniRule"/>
</dbReference>
<dbReference type="GO" id="GO:0005886">
    <property type="term" value="C:plasma membrane"/>
    <property type="evidence" value="ECO:0007669"/>
    <property type="project" value="UniProtKB-UniRule"/>
</dbReference>
<keyword evidence="6 9" id="KW-1133">Transmembrane helix</keyword>
<comment type="caution">
    <text evidence="9">Lacks conserved residue(s) required for the propagation of feature annotation.</text>
</comment>
<dbReference type="InterPro" id="IPR005807">
    <property type="entry name" value="SecE_bac"/>
</dbReference>
<comment type="caution">
    <text evidence="10">The sequence shown here is derived from an EMBL/GenBank/DDBJ whole genome shotgun (WGS) entry which is preliminary data.</text>
</comment>
<keyword evidence="11" id="KW-1185">Reference proteome</keyword>
<dbReference type="OrthoDB" id="9806365at2"/>
<comment type="function">
    <text evidence="9">Essential subunit of the Sec protein translocation channel SecYEG. Clamps together the 2 halves of SecY. May contact the channel plug during translocation.</text>
</comment>
<evidence type="ECO:0000256" key="8">
    <source>
        <dbReference type="ARBA" id="ARBA00023136"/>
    </source>
</evidence>
<keyword evidence="3 9" id="KW-1003">Cell membrane</keyword>